<gene>
    <name evidence="1" type="ORF">AMAG_14546</name>
</gene>
<protein>
    <recommendedName>
        <fullName evidence="3">YCII-related domain-containing protein</fullName>
    </recommendedName>
</protein>
<dbReference type="PANTHER" id="PTHR33606">
    <property type="entry name" value="PROTEIN YCII"/>
    <property type="match status" value="1"/>
</dbReference>
<organism evidence="1 2">
    <name type="scientific">Allomyces macrogynus (strain ATCC 38327)</name>
    <name type="common">Allomyces javanicus var. macrogynus</name>
    <dbReference type="NCBI Taxonomy" id="578462"/>
    <lineage>
        <taxon>Eukaryota</taxon>
        <taxon>Fungi</taxon>
        <taxon>Fungi incertae sedis</taxon>
        <taxon>Blastocladiomycota</taxon>
        <taxon>Blastocladiomycetes</taxon>
        <taxon>Blastocladiales</taxon>
        <taxon>Blastocladiaceae</taxon>
        <taxon>Allomyces</taxon>
    </lineage>
</organism>
<dbReference type="VEuPathDB" id="FungiDB:AMAG_14546"/>
<dbReference type="SUPFAM" id="SSF54909">
    <property type="entry name" value="Dimeric alpha+beta barrel"/>
    <property type="match status" value="1"/>
</dbReference>
<evidence type="ECO:0000313" key="2">
    <source>
        <dbReference type="Proteomes" id="UP000054350"/>
    </source>
</evidence>
<dbReference type="PANTHER" id="PTHR33606:SF3">
    <property type="entry name" value="PROTEIN YCII"/>
    <property type="match status" value="1"/>
</dbReference>
<name>A0A0L0T6P2_ALLM3</name>
<sequence>MFSLCTPVIRAAASVRAAATAPAASRGLHFLVTLNDFTDKDALARRMATRPRTFDSGTMIGSYMMYKADSLDHVHELLKDDPYVQGRVWDYENATITPVRIARLGDTVLEATPKKE</sequence>
<reference evidence="2" key="2">
    <citation type="submission" date="2009-11" db="EMBL/GenBank/DDBJ databases">
        <title>The Genome Sequence of Allomyces macrogynus strain ATCC 38327.</title>
        <authorList>
            <consortium name="The Broad Institute Genome Sequencing Platform"/>
            <person name="Russ C."/>
            <person name="Cuomo C."/>
            <person name="Shea T."/>
            <person name="Young S.K."/>
            <person name="Zeng Q."/>
            <person name="Koehrsen M."/>
            <person name="Haas B."/>
            <person name="Borodovsky M."/>
            <person name="Guigo R."/>
            <person name="Alvarado L."/>
            <person name="Berlin A."/>
            <person name="Borenstein D."/>
            <person name="Chen Z."/>
            <person name="Engels R."/>
            <person name="Freedman E."/>
            <person name="Gellesch M."/>
            <person name="Goldberg J."/>
            <person name="Griggs A."/>
            <person name="Gujja S."/>
            <person name="Heiman D."/>
            <person name="Hepburn T."/>
            <person name="Howarth C."/>
            <person name="Jen D."/>
            <person name="Larson L."/>
            <person name="Lewis B."/>
            <person name="Mehta T."/>
            <person name="Park D."/>
            <person name="Pearson M."/>
            <person name="Roberts A."/>
            <person name="Saif S."/>
            <person name="Shenoy N."/>
            <person name="Sisk P."/>
            <person name="Stolte C."/>
            <person name="Sykes S."/>
            <person name="Walk T."/>
            <person name="White J."/>
            <person name="Yandava C."/>
            <person name="Burger G."/>
            <person name="Gray M.W."/>
            <person name="Holland P.W.H."/>
            <person name="King N."/>
            <person name="Lang F.B.F."/>
            <person name="Roger A.J."/>
            <person name="Ruiz-Trillo I."/>
            <person name="Lander E."/>
            <person name="Nusbaum C."/>
        </authorList>
    </citation>
    <scope>NUCLEOTIDE SEQUENCE [LARGE SCALE GENOMIC DNA]</scope>
    <source>
        <strain evidence="2">ATCC 38327</strain>
    </source>
</reference>
<reference evidence="1 2" key="1">
    <citation type="submission" date="2009-11" db="EMBL/GenBank/DDBJ databases">
        <title>Annotation of Allomyces macrogynus ATCC 38327.</title>
        <authorList>
            <consortium name="The Broad Institute Genome Sequencing Platform"/>
            <person name="Russ C."/>
            <person name="Cuomo C."/>
            <person name="Burger G."/>
            <person name="Gray M.W."/>
            <person name="Holland P.W.H."/>
            <person name="King N."/>
            <person name="Lang F.B.F."/>
            <person name="Roger A.J."/>
            <person name="Ruiz-Trillo I."/>
            <person name="Young S.K."/>
            <person name="Zeng Q."/>
            <person name="Gargeya S."/>
            <person name="Fitzgerald M."/>
            <person name="Haas B."/>
            <person name="Abouelleil A."/>
            <person name="Alvarado L."/>
            <person name="Arachchi H.M."/>
            <person name="Berlin A."/>
            <person name="Chapman S.B."/>
            <person name="Gearin G."/>
            <person name="Goldberg J."/>
            <person name="Griggs A."/>
            <person name="Gujja S."/>
            <person name="Hansen M."/>
            <person name="Heiman D."/>
            <person name="Howarth C."/>
            <person name="Larimer J."/>
            <person name="Lui A."/>
            <person name="MacDonald P.J.P."/>
            <person name="McCowen C."/>
            <person name="Montmayeur A."/>
            <person name="Murphy C."/>
            <person name="Neiman D."/>
            <person name="Pearson M."/>
            <person name="Priest M."/>
            <person name="Roberts A."/>
            <person name="Saif S."/>
            <person name="Shea T."/>
            <person name="Sisk P."/>
            <person name="Stolte C."/>
            <person name="Sykes S."/>
            <person name="Wortman J."/>
            <person name="Nusbaum C."/>
            <person name="Birren B."/>
        </authorList>
    </citation>
    <scope>NUCLEOTIDE SEQUENCE [LARGE SCALE GENOMIC DNA]</scope>
    <source>
        <strain evidence="1 2">ATCC 38327</strain>
    </source>
</reference>
<dbReference type="InterPro" id="IPR051807">
    <property type="entry name" value="Sec-metab_biosynth-assoc"/>
</dbReference>
<evidence type="ECO:0000313" key="1">
    <source>
        <dbReference type="EMBL" id="KNE70412.1"/>
    </source>
</evidence>
<dbReference type="AlphaFoldDB" id="A0A0L0T6P2"/>
<dbReference type="OrthoDB" id="5519740at2759"/>
<dbReference type="EMBL" id="GG745365">
    <property type="protein sequence ID" value="KNE70412.1"/>
    <property type="molecule type" value="Genomic_DNA"/>
</dbReference>
<keyword evidence="2" id="KW-1185">Reference proteome</keyword>
<dbReference type="Proteomes" id="UP000054350">
    <property type="component" value="Unassembled WGS sequence"/>
</dbReference>
<dbReference type="InterPro" id="IPR011008">
    <property type="entry name" value="Dimeric_a/b-barrel"/>
</dbReference>
<dbReference type="Gene3D" id="3.30.70.1060">
    <property type="entry name" value="Dimeric alpha+beta barrel"/>
    <property type="match status" value="1"/>
</dbReference>
<accession>A0A0L0T6P2</accession>
<proteinExistence type="predicted"/>
<evidence type="ECO:0008006" key="3">
    <source>
        <dbReference type="Google" id="ProtNLM"/>
    </source>
</evidence>